<accession>A0A8S5VGR1</accession>
<evidence type="ECO:0000256" key="1">
    <source>
        <dbReference type="SAM" id="Phobius"/>
    </source>
</evidence>
<protein>
    <submittedName>
        <fullName evidence="2">Uncharacterized protein</fullName>
    </submittedName>
</protein>
<organism evidence="2">
    <name type="scientific">Myoviridae sp. ctkfK18</name>
    <dbReference type="NCBI Taxonomy" id="2825165"/>
    <lineage>
        <taxon>Viruses</taxon>
        <taxon>Duplodnaviria</taxon>
        <taxon>Heunggongvirae</taxon>
        <taxon>Uroviricota</taxon>
        <taxon>Caudoviricetes</taxon>
    </lineage>
</organism>
<keyword evidence="1" id="KW-0812">Transmembrane</keyword>
<evidence type="ECO:0000313" key="2">
    <source>
        <dbReference type="EMBL" id="DAG05900.1"/>
    </source>
</evidence>
<name>A0A8S5VGR1_9CAUD</name>
<sequence>MVGNMLFLNVICLVSAVLVYFVIGGTYDSDKPKTFKNFWIWYIIMYTCIICICFSWVMANNGILLLRGD</sequence>
<keyword evidence="1" id="KW-1133">Transmembrane helix</keyword>
<feature type="transmembrane region" description="Helical" evidence="1">
    <location>
        <begin position="39"/>
        <end position="59"/>
    </location>
</feature>
<dbReference type="EMBL" id="BK016265">
    <property type="protein sequence ID" value="DAG05900.1"/>
    <property type="molecule type" value="Genomic_DNA"/>
</dbReference>
<feature type="transmembrane region" description="Helical" evidence="1">
    <location>
        <begin position="6"/>
        <end position="27"/>
    </location>
</feature>
<reference evidence="2" key="1">
    <citation type="journal article" date="2021" name="Proc. Natl. Acad. Sci. U.S.A.">
        <title>A Catalog of Tens of Thousands of Viruses from Human Metagenomes Reveals Hidden Associations with Chronic Diseases.</title>
        <authorList>
            <person name="Tisza M.J."/>
            <person name="Buck C.B."/>
        </authorList>
    </citation>
    <scope>NUCLEOTIDE SEQUENCE</scope>
    <source>
        <strain evidence="2">CtkfK18</strain>
    </source>
</reference>
<proteinExistence type="predicted"/>
<keyword evidence="1" id="KW-0472">Membrane</keyword>